<accession>X6PBD0</accession>
<evidence type="ECO:0000313" key="2">
    <source>
        <dbReference type="Proteomes" id="UP000023152"/>
    </source>
</evidence>
<gene>
    <name evidence="1" type="ORF">RFI_01645</name>
</gene>
<evidence type="ECO:0000313" key="1">
    <source>
        <dbReference type="EMBL" id="ETO35418.1"/>
    </source>
</evidence>
<organism evidence="1 2">
    <name type="scientific">Reticulomyxa filosa</name>
    <dbReference type="NCBI Taxonomy" id="46433"/>
    <lineage>
        <taxon>Eukaryota</taxon>
        <taxon>Sar</taxon>
        <taxon>Rhizaria</taxon>
        <taxon>Retaria</taxon>
        <taxon>Foraminifera</taxon>
        <taxon>Monothalamids</taxon>
        <taxon>Reticulomyxidae</taxon>
        <taxon>Reticulomyxa</taxon>
    </lineage>
</organism>
<dbReference type="AlphaFoldDB" id="X6PBD0"/>
<protein>
    <submittedName>
        <fullName evidence="1">Uncharacterized protein</fullName>
    </submittedName>
</protein>
<dbReference type="Proteomes" id="UP000023152">
    <property type="component" value="Unassembled WGS sequence"/>
</dbReference>
<reference evidence="1 2" key="1">
    <citation type="journal article" date="2013" name="Curr. Biol.">
        <title>The Genome of the Foraminiferan Reticulomyxa filosa.</title>
        <authorList>
            <person name="Glockner G."/>
            <person name="Hulsmann N."/>
            <person name="Schleicher M."/>
            <person name="Noegel A.A."/>
            <person name="Eichinger L."/>
            <person name="Gallinger C."/>
            <person name="Pawlowski J."/>
            <person name="Sierra R."/>
            <person name="Euteneuer U."/>
            <person name="Pillet L."/>
            <person name="Moustafa A."/>
            <person name="Platzer M."/>
            <person name="Groth M."/>
            <person name="Szafranski K."/>
            <person name="Schliwa M."/>
        </authorList>
    </citation>
    <scope>NUCLEOTIDE SEQUENCE [LARGE SCALE GENOMIC DNA]</scope>
</reference>
<comment type="caution">
    <text evidence="1">The sequence shown here is derived from an EMBL/GenBank/DDBJ whole genome shotgun (WGS) entry which is preliminary data.</text>
</comment>
<name>X6PBD0_RETFI</name>
<proteinExistence type="predicted"/>
<sequence>MISYTLFNHPVNYMLKFGQYLTFCNMARVPSAQISIKESIQSKNNIIRVFQSTFVKQSRNSLCTKTSAMNKFQSTSSITQTTYKLKIKAATFRYITLMERLNERKMVMMYCVYHGFYLEKICTKKNKNNNVLRNGISEVMISKPLFNTACNIQKRVWIGDIVCDQLLGTTSRQTRMQSPIPSGRFIFSFSLSNTGVPIQTFAKSNFTSKEYCQSSHAVLSNAPIMSKQIKKLNYATMRCFDDGKWKNDADWKYYPTSCNCWDKM</sequence>
<dbReference type="EMBL" id="ASPP01001614">
    <property type="protein sequence ID" value="ETO35418.1"/>
    <property type="molecule type" value="Genomic_DNA"/>
</dbReference>
<keyword evidence="2" id="KW-1185">Reference proteome</keyword>